<dbReference type="EMBL" id="RRZD01000001">
    <property type="protein sequence ID" value="MBE0398794.1"/>
    <property type="molecule type" value="Genomic_DNA"/>
</dbReference>
<name>A0ABR9EY53_9GAMM</name>
<dbReference type="SUPFAM" id="SSF53822">
    <property type="entry name" value="Periplasmic binding protein-like I"/>
    <property type="match status" value="1"/>
</dbReference>
<evidence type="ECO:0000256" key="3">
    <source>
        <dbReference type="SAM" id="SignalP"/>
    </source>
</evidence>
<protein>
    <submittedName>
        <fullName evidence="5">Sugar ABC transporter substrate-binding protein</fullName>
    </submittedName>
</protein>
<comment type="similarity">
    <text evidence="2">Belongs to the bacterial solute-binding protein 2 family.</text>
</comment>
<comment type="caution">
    <text evidence="5">The sequence shown here is derived from an EMBL/GenBank/DDBJ whole genome shotgun (WGS) entry which is preliminary data.</text>
</comment>
<dbReference type="InterPro" id="IPR050555">
    <property type="entry name" value="Bact_Solute-Bind_Prot2"/>
</dbReference>
<accession>A0ABR9EY53</accession>
<reference evidence="5 6" key="1">
    <citation type="submission" date="2020-07" db="EMBL/GenBank/DDBJ databases">
        <title>Halophilic bacteria isolated from french cheeses.</title>
        <authorList>
            <person name="Kothe C.I."/>
            <person name="Farah-Kraiem B."/>
            <person name="Renault P."/>
            <person name="Dridi B."/>
        </authorList>
    </citation>
    <scope>NUCLEOTIDE SEQUENCE [LARGE SCALE GENOMIC DNA]</scope>
    <source>
        <strain evidence="5 6">FME1</strain>
    </source>
</reference>
<dbReference type="Pfam" id="PF13407">
    <property type="entry name" value="Peripla_BP_4"/>
    <property type="match status" value="1"/>
</dbReference>
<feature type="signal peptide" evidence="3">
    <location>
        <begin position="1"/>
        <end position="31"/>
    </location>
</feature>
<feature type="domain" description="Periplasmic binding protein" evidence="4">
    <location>
        <begin position="49"/>
        <end position="290"/>
    </location>
</feature>
<keyword evidence="3" id="KW-0732">Signal</keyword>
<comment type="subcellular location">
    <subcellularLocation>
        <location evidence="1">Periplasm</location>
    </subcellularLocation>
</comment>
<sequence>MARLSLSRWPQWLLASAATTALMAGAAQVQAQGQAQEENRFVMVTHGVPSDPFWSVVKNGAEAAAETVGATLEYRAPSTFDMAKMQQLVEAAVASQPDGLILSFTDESALGSVVQNAVDNGIPVITINSGGDVARNYGARLHIGQSEYEAGRQAAERMQEMGVEKGVCVNHEQGNQGLDQRCDGFVDGFDGNAEQLATTYDPTAIRNAIIAYLNQNNDVRGVLTLGALAAEPMISAMRDQGATEMFTLATFDLSPGILEALDAGELDFAIDQQQYMQGYLPVMFLDQFVKNGLLPAGDVATGPGFVTQENAAQVIELSSQGIR</sequence>
<dbReference type="Proteomes" id="UP001645039">
    <property type="component" value="Unassembled WGS sequence"/>
</dbReference>
<feature type="chain" id="PRO_5045715466" evidence="3">
    <location>
        <begin position="32"/>
        <end position="323"/>
    </location>
</feature>
<dbReference type="RefSeq" id="WP_096277415.1">
    <property type="nucleotide sequence ID" value="NZ_CBCSBM010000003.1"/>
</dbReference>
<dbReference type="PANTHER" id="PTHR30036:SF7">
    <property type="entry name" value="ABC TRANSPORTER PERIPLASMIC-BINDING PROTEIN YPHF"/>
    <property type="match status" value="1"/>
</dbReference>
<dbReference type="PANTHER" id="PTHR30036">
    <property type="entry name" value="D-XYLOSE-BINDING PERIPLASMIC PROTEIN"/>
    <property type="match status" value="1"/>
</dbReference>
<dbReference type="InterPro" id="IPR028082">
    <property type="entry name" value="Peripla_BP_I"/>
</dbReference>
<dbReference type="InterPro" id="IPR025997">
    <property type="entry name" value="SBP_2_dom"/>
</dbReference>
<evidence type="ECO:0000256" key="2">
    <source>
        <dbReference type="ARBA" id="ARBA00007639"/>
    </source>
</evidence>
<dbReference type="CDD" id="cd06312">
    <property type="entry name" value="PBP1_ABC_sugar_binding-like"/>
    <property type="match status" value="1"/>
</dbReference>
<keyword evidence="6" id="KW-1185">Reference proteome</keyword>
<evidence type="ECO:0000256" key="1">
    <source>
        <dbReference type="ARBA" id="ARBA00004418"/>
    </source>
</evidence>
<evidence type="ECO:0000313" key="5">
    <source>
        <dbReference type="EMBL" id="MBE0398794.1"/>
    </source>
</evidence>
<proteinExistence type="inferred from homology"/>
<organism evidence="5 6">
    <name type="scientific">Halomonas casei</name>
    <dbReference type="NCBI Taxonomy" id="2742613"/>
    <lineage>
        <taxon>Bacteria</taxon>
        <taxon>Pseudomonadati</taxon>
        <taxon>Pseudomonadota</taxon>
        <taxon>Gammaproteobacteria</taxon>
        <taxon>Oceanospirillales</taxon>
        <taxon>Halomonadaceae</taxon>
        <taxon>Halomonas</taxon>
    </lineage>
</organism>
<dbReference type="Gene3D" id="3.40.50.2300">
    <property type="match status" value="2"/>
</dbReference>
<evidence type="ECO:0000313" key="6">
    <source>
        <dbReference type="Proteomes" id="UP001645039"/>
    </source>
</evidence>
<gene>
    <name evidence="5" type="ORF">EI168_01550</name>
</gene>
<evidence type="ECO:0000259" key="4">
    <source>
        <dbReference type="Pfam" id="PF13407"/>
    </source>
</evidence>